<dbReference type="InterPro" id="IPR015943">
    <property type="entry name" value="WD40/YVTN_repeat-like_dom_sf"/>
</dbReference>
<dbReference type="AlphaFoldDB" id="E2C467"/>
<dbReference type="InterPro" id="IPR042099">
    <property type="entry name" value="ANL_N_sf"/>
</dbReference>
<reference evidence="4 5" key="1">
    <citation type="journal article" date="2010" name="Science">
        <title>Genomic comparison of the ants Camponotus floridanus and Harpegnathos saltator.</title>
        <authorList>
            <person name="Bonasio R."/>
            <person name="Zhang G."/>
            <person name="Ye C."/>
            <person name="Mutti N.S."/>
            <person name="Fang X."/>
            <person name="Qin N."/>
            <person name="Donahue G."/>
            <person name="Yang P."/>
            <person name="Li Q."/>
            <person name="Li C."/>
            <person name="Zhang P."/>
            <person name="Huang Z."/>
            <person name="Berger S.L."/>
            <person name="Reinberg D."/>
            <person name="Wang J."/>
            <person name="Liebig J."/>
        </authorList>
    </citation>
    <scope>NUCLEOTIDE SEQUENCE [LARGE SCALE GENOMIC DNA]</scope>
    <source>
        <strain evidence="4 5">R22 G/1</strain>
    </source>
</reference>
<dbReference type="Proteomes" id="UP000008237">
    <property type="component" value="Unassembled WGS sequence"/>
</dbReference>
<proteinExistence type="predicted"/>
<dbReference type="InParanoid" id="E2C467"/>
<evidence type="ECO:0000259" key="3">
    <source>
        <dbReference type="Pfam" id="PF13570"/>
    </source>
</evidence>
<protein>
    <submittedName>
        <fullName evidence="4">Acyl-CoA synthetase family member 4</fullName>
    </submittedName>
</protein>
<keyword evidence="1" id="KW-1133">Transmembrane helix</keyword>
<keyword evidence="1" id="KW-0812">Transmembrane</keyword>
<dbReference type="EMBL" id="GL452410">
    <property type="protein sequence ID" value="EFN77267.1"/>
    <property type="molecule type" value="Genomic_DNA"/>
</dbReference>
<dbReference type="Pfam" id="PF00501">
    <property type="entry name" value="AMP-binding"/>
    <property type="match status" value="1"/>
</dbReference>
<evidence type="ECO:0000256" key="1">
    <source>
        <dbReference type="SAM" id="Phobius"/>
    </source>
</evidence>
<accession>E2C467</accession>
<sequence>MTENDKISQLTNFTFDPCIIEIFLSLSCAATLFMVSKQLKYEANRLLEKIFHAHVTFLQITPSLFFHMWSTKRLRITILDKNSYLRILLLGGEPFPSTKLLSEASHSQNKTRLFNIYGITEVSCWSSINEIIKNNGIDESYIGEPLSETIYQVRNENNEILTRGTGFLYIGSSSRICIIGNETDEDNLCKQVFRYTGDVISIDDHGRIFYLGRQNNVIKRFGIKVNLRELEKVMTELNFVRNCAALWDAKSHKLYLCLSIMKIKEFINLENNIISHLRILPAIYKPDKIIIVEQFDFTSNGKICMSSLKKVCRNSETEVISANNSYADIGEIFKNLWSQHIKVKDVGFLTSGGTSITALQISSAAAETFKVEFPELIGMLLKDVTFIECVNYIRTTLTSLDWNMSLNRCIAVFYDNKIQSIFNTDKFMIEKPVLNSYPMSTNRNNSYQYKCRGKTNGDILVQEQSIKLLSINISSIEVVSTYNLQKCVDASPTVYCYSTSELFVTVGSHSGIICTVNLLEKNTKPYELKLPDRIEASILVLTEFRGIVGCYDGYIYCVHLKTGEVIWKFQTQDMVKCTAITCVQKSKIFVGSYDHHIYCLSIEDGTQIWKTKASQGGICATGCLHPQSISVLFGTLDGTCLALRQFSGLIMWKHKLQDPVFVAPVVLQNGYVLFCSVAGMLCCFDIETDCQMWRYEICGNVFSYPIITHMSINNNEHVILASRNKHLYCLEMPQMIMEEKEPRLRYMLQFHSAIFATPWCEDKHMFVACTDGTFQVFDILEGKLFTSKRLPGEIFSSPVVHDNLAVLGCRDNNLYVLKLG</sequence>
<dbReference type="SUPFAM" id="SSF56801">
    <property type="entry name" value="Acetyl-CoA synthetase-like"/>
    <property type="match status" value="1"/>
</dbReference>
<dbReference type="InterPro" id="IPR045851">
    <property type="entry name" value="AMP-bd_C_sf"/>
</dbReference>
<gene>
    <name evidence="4" type="ORF">EAI_05062</name>
</gene>
<dbReference type="OrthoDB" id="408177at2759"/>
<organism evidence="5">
    <name type="scientific">Harpegnathos saltator</name>
    <name type="common">Jerdon's jumping ant</name>
    <dbReference type="NCBI Taxonomy" id="610380"/>
    <lineage>
        <taxon>Eukaryota</taxon>
        <taxon>Metazoa</taxon>
        <taxon>Ecdysozoa</taxon>
        <taxon>Arthropoda</taxon>
        <taxon>Hexapoda</taxon>
        <taxon>Insecta</taxon>
        <taxon>Pterygota</taxon>
        <taxon>Neoptera</taxon>
        <taxon>Endopterygota</taxon>
        <taxon>Hymenoptera</taxon>
        <taxon>Apocrita</taxon>
        <taxon>Aculeata</taxon>
        <taxon>Formicoidea</taxon>
        <taxon>Formicidae</taxon>
        <taxon>Ponerinae</taxon>
        <taxon>Ponerini</taxon>
        <taxon>Harpegnathos</taxon>
    </lineage>
</organism>
<dbReference type="Gene3D" id="3.30.300.30">
    <property type="match status" value="1"/>
</dbReference>
<feature type="domain" description="AMP-dependent synthetase/ligase" evidence="2">
    <location>
        <begin position="3"/>
        <end position="172"/>
    </location>
</feature>
<dbReference type="PANTHER" id="PTHR44394">
    <property type="entry name" value="BETA-ALANINE-ACTIVATING ENZYME"/>
    <property type="match status" value="1"/>
</dbReference>
<dbReference type="InterPro" id="IPR002372">
    <property type="entry name" value="PQQ_rpt_dom"/>
</dbReference>
<dbReference type="Pfam" id="PF13570">
    <property type="entry name" value="Beta-prop_ACSF4"/>
    <property type="match status" value="1"/>
</dbReference>
<dbReference type="SMART" id="SM00564">
    <property type="entry name" value="PQQ"/>
    <property type="match status" value="4"/>
</dbReference>
<feature type="domain" description="Pyrrolo-quinoline quinone repeat" evidence="3">
    <location>
        <begin position="484"/>
        <end position="819"/>
    </location>
</feature>
<feature type="transmembrane region" description="Helical" evidence="1">
    <location>
        <begin position="20"/>
        <end position="39"/>
    </location>
</feature>
<dbReference type="STRING" id="610380.E2C467"/>
<keyword evidence="1" id="KW-0472">Membrane</keyword>
<dbReference type="FunCoup" id="E2C467">
    <property type="interactions" value="871"/>
</dbReference>
<evidence type="ECO:0000313" key="4">
    <source>
        <dbReference type="EMBL" id="EFN77267.1"/>
    </source>
</evidence>
<dbReference type="SUPFAM" id="SSF50998">
    <property type="entry name" value="Quinoprotein alcohol dehydrogenase-like"/>
    <property type="match status" value="1"/>
</dbReference>
<dbReference type="PANTHER" id="PTHR44394:SF1">
    <property type="entry name" value="BETA-ALANINE-ACTIVATING ENZYME"/>
    <property type="match status" value="1"/>
</dbReference>
<dbReference type="OMA" id="NGNVICC"/>
<dbReference type="InterPro" id="IPR000873">
    <property type="entry name" value="AMP-dep_synth/lig_dom"/>
</dbReference>
<dbReference type="InterPro" id="IPR052091">
    <property type="entry name" value="Beta-ala_Activ/Resist"/>
</dbReference>
<keyword evidence="5" id="KW-1185">Reference proteome</keyword>
<name>E2C467_HARSA</name>
<dbReference type="Gene3D" id="2.130.10.10">
    <property type="entry name" value="YVTN repeat-like/Quinoprotein amine dehydrogenase"/>
    <property type="match status" value="3"/>
</dbReference>
<dbReference type="InterPro" id="IPR011047">
    <property type="entry name" value="Quinoprotein_ADH-like_sf"/>
</dbReference>
<evidence type="ECO:0000259" key="2">
    <source>
        <dbReference type="Pfam" id="PF00501"/>
    </source>
</evidence>
<dbReference type="GO" id="GO:0043041">
    <property type="term" value="P:amino acid activation for nonribosomal peptide biosynthetic process"/>
    <property type="evidence" value="ECO:0007669"/>
    <property type="project" value="TreeGrafter"/>
</dbReference>
<dbReference type="InterPro" id="IPR018391">
    <property type="entry name" value="PQQ_b-propeller_rpt"/>
</dbReference>
<evidence type="ECO:0000313" key="5">
    <source>
        <dbReference type="Proteomes" id="UP000008237"/>
    </source>
</evidence>
<dbReference type="Gene3D" id="3.40.50.12780">
    <property type="entry name" value="N-terminal domain of ligase-like"/>
    <property type="match status" value="1"/>
</dbReference>